<protein>
    <submittedName>
        <fullName evidence="7">Phosphate:Na+ symporter</fullName>
    </submittedName>
</protein>
<dbReference type="EMBL" id="JAUSUV010000002">
    <property type="protein sequence ID" value="MDQ0416245.1"/>
    <property type="molecule type" value="Genomic_DNA"/>
</dbReference>
<comment type="caution">
    <text evidence="7">The sequence shown here is derived from an EMBL/GenBank/DDBJ whole genome shotgun (WGS) entry which is preliminary data.</text>
</comment>
<dbReference type="GO" id="GO:0044341">
    <property type="term" value="P:sodium-dependent phosphate transport"/>
    <property type="evidence" value="ECO:0007669"/>
    <property type="project" value="InterPro"/>
</dbReference>
<proteinExistence type="predicted"/>
<evidence type="ECO:0000256" key="2">
    <source>
        <dbReference type="ARBA" id="ARBA00022475"/>
    </source>
</evidence>
<keyword evidence="3 6" id="KW-0812">Transmembrane</keyword>
<keyword evidence="5 6" id="KW-0472">Membrane</keyword>
<feature type="transmembrane region" description="Helical" evidence="6">
    <location>
        <begin position="133"/>
        <end position="152"/>
    </location>
</feature>
<dbReference type="AlphaFoldDB" id="A0AAJ1WR70"/>
<feature type="transmembrane region" description="Helical" evidence="6">
    <location>
        <begin position="281"/>
        <end position="302"/>
    </location>
</feature>
<evidence type="ECO:0000256" key="5">
    <source>
        <dbReference type="ARBA" id="ARBA00023136"/>
    </source>
</evidence>
<keyword evidence="8" id="KW-1185">Reference proteome</keyword>
<feature type="transmembrane region" description="Helical" evidence="6">
    <location>
        <begin position="207"/>
        <end position="229"/>
    </location>
</feature>
<feature type="transmembrane region" description="Helical" evidence="6">
    <location>
        <begin position="6"/>
        <end position="23"/>
    </location>
</feature>
<feature type="transmembrane region" description="Helical" evidence="6">
    <location>
        <begin position="80"/>
        <end position="102"/>
    </location>
</feature>
<dbReference type="InterPro" id="IPR003841">
    <property type="entry name" value="Na/Pi_transpt"/>
</dbReference>
<organism evidence="7 8">
    <name type="scientific">Croceifilum oryzae</name>
    <dbReference type="NCBI Taxonomy" id="1553429"/>
    <lineage>
        <taxon>Bacteria</taxon>
        <taxon>Bacillati</taxon>
        <taxon>Bacillota</taxon>
        <taxon>Bacilli</taxon>
        <taxon>Bacillales</taxon>
        <taxon>Thermoactinomycetaceae</taxon>
        <taxon>Croceifilum</taxon>
    </lineage>
</organism>
<feature type="transmembrane region" description="Helical" evidence="6">
    <location>
        <begin position="164"/>
        <end position="187"/>
    </location>
</feature>
<dbReference type="GO" id="GO:0005886">
    <property type="term" value="C:plasma membrane"/>
    <property type="evidence" value="ECO:0007669"/>
    <property type="project" value="UniProtKB-SubCell"/>
</dbReference>
<sequence>MWHEIIFPLCLGLAIFLYGMRLMRGGLERLAENRLQDWILRFTKTPWRGFLTGTLTTALLQSSTAVTVLTIGFVNAGILSFTHSIGIILGTNIGTTVTTQILALKIEDFFVPLLMVGVIMILLPWYTGKQLGWVATGFAGIFWGVEMMQEIAMPLKELGYLDQLMALGGNPILTGVVVGAIITALIHSSSATTAFAMGFYATGAIDLSFAMAIVLGSNVGTCVTGLIAAIQTNTYARRVAFAHLILNIGGVVAFAPLIPWMEQWVPSLSNNLATQVAHVQTIFNVLCSVVVLPFAGQFARLVEWLIPEKRVLAWRSWGR</sequence>
<evidence type="ECO:0000256" key="4">
    <source>
        <dbReference type="ARBA" id="ARBA00022989"/>
    </source>
</evidence>
<dbReference type="PANTHER" id="PTHR10010">
    <property type="entry name" value="SOLUTE CARRIER FAMILY 34 SODIUM PHOSPHATE , MEMBER 2-RELATED"/>
    <property type="match status" value="1"/>
</dbReference>
<evidence type="ECO:0000313" key="8">
    <source>
        <dbReference type="Proteomes" id="UP001238450"/>
    </source>
</evidence>
<dbReference type="InterPro" id="IPR004633">
    <property type="entry name" value="NaPi_cotrn-rel/YqeW-like"/>
</dbReference>
<keyword evidence="4 6" id="KW-1133">Transmembrane helix</keyword>
<dbReference type="PANTHER" id="PTHR10010:SF46">
    <property type="entry name" value="SODIUM-DEPENDENT PHOSPHATE TRANSPORT PROTEIN 2B"/>
    <property type="match status" value="1"/>
</dbReference>
<dbReference type="Pfam" id="PF02690">
    <property type="entry name" value="Na_Pi_cotrans"/>
    <property type="match status" value="2"/>
</dbReference>
<dbReference type="NCBIfam" id="NF037997">
    <property type="entry name" value="Na_Pi_symport"/>
    <property type="match status" value="1"/>
</dbReference>
<evidence type="ECO:0000313" key="7">
    <source>
        <dbReference type="EMBL" id="MDQ0416245.1"/>
    </source>
</evidence>
<accession>A0AAJ1WR70</accession>
<evidence type="ECO:0000256" key="3">
    <source>
        <dbReference type="ARBA" id="ARBA00022692"/>
    </source>
</evidence>
<name>A0AAJ1WR70_9BACL</name>
<evidence type="ECO:0000256" key="1">
    <source>
        <dbReference type="ARBA" id="ARBA00004651"/>
    </source>
</evidence>
<keyword evidence="2" id="KW-1003">Cell membrane</keyword>
<gene>
    <name evidence="7" type="ORF">J2Z48_000409</name>
</gene>
<evidence type="ECO:0000256" key="6">
    <source>
        <dbReference type="SAM" id="Phobius"/>
    </source>
</evidence>
<feature type="transmembrane region" description="Helical" evidence="6">
    <location>
        <begin position="241"/>
        <end position="261"/>
    </location>
</feature>
<feature type="transmembrane region" description="Helical" evidence="6">
    <location>
        <begin position="109"/>
        <end position="127"/>
    </location>
</feature>
<dbReference type="RefSeq" id="WP_307250530.1">
    <property type="nucleotide sequence ID" value="NZ_JAUSUV010000002.1"/>
</dbReference>
<reference evidence="7 8" key="1">
    <citation type="submission" date="2023-07" db="EMBL/GenBank/DDBJ databases">
        <title>Genomic Encyclopedia of Type Strains, Phase IV (KMG-IV): sequencing the most valuable type-strain genomes for metagenomic binning, comparative biology and taxonomic classification.</title>
        <authorList>
            <person name="Goeker M."/>
        </authorList>
    </citation>
    <scope>NUCLEOTIDE SEQUENCE [LARGE SCALE GENOMIC DNA]</scope>
    <source>
        <strain evidence="7 8">DSM 46876</strain>
    </source>
</reference>
<dbReference type="GO" id="GO:0005436">
    <property type="term" value="F:sodium:phosphate symporter activity"/>
    <property type="evidence" value="ECO:0007669"/>
    <property type="project" value="InterPro"/>
</dbReference>
<feature type="transmembrane region" description="Helical" evidence="6">
    <location>
        <begin position="50"/>
        <end position="74"/>
    </location>
</feature>
<dbReference type="NCBIfam" id="TIGR00704">
    <property type="entry name" value="NaPi_cotrn_rel"/>
    <property type="match status" value="1"/>
</dbReference>
<comment type="subcellular location">
    <subcellularLocation>
        <location evidence="1">Cell membrane</location>
        <topology evidence="1">Multi-pass membrane protein</topology>
    </subcellularLocation>
</comment>
<dbReference type="Proteomes" id="UP001238450">
    <property type="component" value="Unassembled WGS sequence"/>
</dbReference>